<feature type="non-terminal residue" evidence="1">
    <location>
        <position position="82"/>
    </location>
</feature>
<evidence type="ECO:0000313" key="1">
    <source>
        <dbReference type="EMBL" id="CCH14770.1"/>
    </source>
</evidence>
<reference evidence="1" key="1">
    <citation type="journal article" date="2013" name="Arch. Virol.">
        <title>Phylogenetic analysis of partial L1 gene of 10 human papillomavirus types isolated most commonly from women with normal and abnormal cervical cytology in Kuwait.</title>
        <authorList>
            <person name="Al-Awadhi R."/>
            <person name="Chehadeh W."/>
            <person name="Al-Jassar W."/>
            <person name="Al-Harmi J."/>
            <person name="Al-Saleh E."/>
            <person name="Kapila K."/>
        </authorList>
    </citation>
    <scope>NUCLEOTIDE SEQUENCE</scope>
    <source>
        <strain evidence="1">M1324/AC/HPV56/KWT</strain>
    </source>
</reference>
<dbReference type="EMBL" id="HE798601">
    <property type="protein sequence ID" value="CCH14770.1"/>
    <property type="molecule type" value="Genomic_DNA"/>
</dbReference>
<organismHost>
    <name type="scientific">Homo sapiens</name>
    <name type="common">Human</name>
    <dbReference type="NCBI Taxonomy" id="9606"/>
</organismHost>
<proteinExistence type="predicted"/>
<feature type="non-terminal residue" evidence="1">
    <location>
        <position position="1"/>
    </location>
</feature>
<gene>
    <name evidence="1" type="primary">L1</name>
</gene>
<protein>
    <submittedName>
        <fullName evidence="1">Major capsid L1 protein</fullName>
    </submittedName>
</protein>
<name>I0KUM4_HPV56</name>
<sequence length="82" mass="8995">LHVIAVLLTYLYLSSRLVATGGDNPIFQSSSRLAFILCKYAITSADKVILHNGKTNCNSYSSTCLRYGLIFRASYLLNCSVA</sequence>
<accession>I0KUM4</accession>
<organism evidence="1">
    <name type="scientific">Human papillomavirus 56</name>
    <dbReference type="NCBI Taxonomy" id="10596"/>
    <lineage>
        <taxon>Viruses</taxon>
        <taxon>Monodnaviria</taxon>
        <taxon>Shotokuvirae</taxon>
        <taxon>Cossaviricota</taxon>
        <taxon>Papovaviricetes</taxon>
        <taxon>Zurhausenvirales</taxon>
        <taxon>Papillomaviridae</taxon>
        <taxon>Firstpapillomavirinae</taxon>
        <taxon>Alphapapillomavirus</taxon>
        <taxon>Alphapapillomavirus 6</taxon>
    </lineage>
</organism>